<comment type="caution">
    <text evidence="3">The sequence shown here is derived from an EMBL/GenBank/DDBJ whole genome shotgun (WGS) entry which is preliminary data.</text>
</comment>
<keyword evidence="4" id="KW-1185">Reference proteome</keyword>
<gene>
    <name evidence="3" type="ORF">GTS_38780</name>
</gene>
<sequence length="396" mass="44071">MGWDVVRVLAIFSVVLEHATTAAPRGFPQLGPMPVVWDPLIGANTMLLISAFFVCVTVRRGRPRAWWWNRVARLLPTYLVAVLVTYGITWLGTLLGSPITLPSGKDLLANLFLLQGWVDGVRYVDNSYWTLPIQLFSFTVAALLVRWSGMHRRWSGPVLAWGLIVGPLVVRAWVDHPGWLSHVYLGLGLYRWQLFGMGVALWLWTRGRISFGHLALVFSCGLLAEYIQDGDLHSTKALGVMLVLVLLAAGPEWRGPARHLARPMSWLASISFGMYLANQQLGYELALGMHAIGLGPWWRLAAIIGMTVGAGWLLTRFVERPTHRWLVREFPRHARTARGWLSTRWLLFTGPPAVPEVAPLDDLIGLVDEHGRPVEAIGATDAIGTVGHDWVLAPRS</sequence>
<dbReference type="GO" id="GO:0000271">
    <property type="term" value="P:polysaccharide biosynthetic process"/>
    <property type="evidence" value="ECO:0007669"/>
    <property type="project" value="TreeGrafter"/>
</dbReference>
<evidence type="ECO:0000313" key="4">
    <source>
        <dbReference type="Proteomes" id="UP000298860"/>
    </source>
</evidence>
<dbReference type="GO" id="GO:0016020">
    <property type="term" value="C:membrane"/>
    <property type="evidence" value="ECO:0007669"/>
    <property type="project" value="TreeGrafter"/>
</dbReference>
<dbReference type="InterPro" id="IPR002656">
    <property type="entry name" value="Acyl_transf_3_dom"/>
</dbReference>
<feature type="transmembrane region" description="Helical" evidence="1">
    <location>
        <begin position="40"/>
        <end position="58"/>
    </location>
</feature>
<feature type="transmembrane region" description="Helical" evidence="1">
    <location>
        <begin position="157"/>
        <end position="174"/>
    </location>
</feature>
<accession>A0A4D4J699</accession>
<keyword evidence="1" id="KW-1133">Transmembrane helix</keyword>
<dbReference type="Proteomes" id="UP000298860">
    <property type="component" value="Unassembled WGS sequence"/>
</dbReference>
<dbReference type="InterPro" id="IPR050879">
    <property type="entry name" value="Acyltransferase_3"/>
</dbReference>
<keyword evidence="1" id="KW-0812">Transmembrane</keyword>
<dbReference type="EMBL" id="BJFL01000022">
    <property type="protein sequence ID" value="GDY32245.1"/>
    <property type="molecule type" value="Genomic_DNA"/>
</dbReference>
<feature type="transmembrane region" description="Helical" evidence="1">
    <location>
        <begin position="297"/>
        <end position="318"/>
    </location>
</feature>
<dbReference type="AlphaFoldDB" id="A0A4D4J699"/>
<dbReference type="PANTHER" id="PTHR23028:SF53">
    <property type="entry name" value="ACYL_TRANSF_3 DOMAIN-CONTAINING PROTEIN"/>
    <property type="match status" value="1"/>
</dbReference>
<evidence type="ECO:0000256" key="1">
    <source>
        <dbReference type="SAM" id="Phobius"/>
    </source>
</evidence>
<dbReference type="PANTHER" id="PTHR23028">
    <property type="entry name" value="ACETYLTRANSFERASE"/>
    <property type="match status" value="1"/>
</dbReference>
<dbReference type="Pfam" id="PF01757">
    <property type="entry name" value="Acyl_transf_3"/>
    <property type="match status" value="1"/>
</dbReference>
<feature type="domain" description="Acyltransferase 3" evidence="2">
    <location>
        <begin position="3"/>
        <end position="316"/>
    </location>
</feature>
<proteinExistence type="predicted"/>
<feature type="transmembrane region" description="Helical" evidence="1">
    <location>
        <begin position="211"/>
        <end position="228"/>
    </location>
</feature>
<feature type="transmembrane region" description="Helical" evidence="1">
    <location>
        <begin position="78"/>
        <end position="101"/>
    </location>
</feature>
<evidence type="ECO:0000259" key="2">
    <source>
        <dbReference type="Pfam" id="PF01757"/>
    </source>
</evidence>
<dbReference type="GO" id="GO:0016747">
    <property type="term" value="F:acyltransferase activity, transferring groups other than amino-acyl groups"/>
    <property type="evidence" value="ECO:0007669"/>
    <property type="project" value="InterPro"/>
</dbReference>
<keyword evidence="1" id="KW-0472">Membrane</keyword>
<feature type="transmembrane region" description="Helical" evidence="1">
    <location>
        <begin position="127"/>
        <end position="145"/>
    </location>
</feature>
<name>A0A4D4J699_9PSEU</name>
<reference evidence="4" key="1">
    <citation type="submission" date="2019-04" db="EMBL/GenBank/DDBJ databases">
        <title>Draft genome sequence of Pseudonocardiaceae bacterium SL3-2-4.</title>
        <authorList>
            <person name="Ningsih F."/>
            <person name="Yokota A."/>
            <person name="Sakai Y."/>
            <person name="Nanatani K."/>
            <person name="Yabe S."/>
            <person name="Oetari A."/>
            <person name="Sjamsuridzal W."/>
        </authorList>
    </citation>
    <scope>NUCLEOTIDE SEQUENCE [LARGE SCALE GENOMIC DNA]</scope>
    <source>
        <strain evidence="4">SL3-2-4</strain>
    </source>
</reference>
<organism evidence="3 4">
    <name type="scientific">Gandjariella thermophila</name>
    <dbReference type="NCBI Taxonomy" id="1931992"/>
    <lineage>
        <taxon>Bacteria</taxon>
        <taxon>Bacillati</taxon>
        <taxon>Actinomycetota</taxon>
        <taxon>Actinomycetes</taxon>
        <taxon>Pseudonocardiales</taxon>
        <taxon>Pseudonocardiaceae</taxon>
        <taxon>Gandjariella</taxon>
    </lineage>
</organism>
<keyword evidence="3" id="KW-0012">Acyltransferase</keyword>
<evidence type="ECO:0000313" key="3">
    <source>
        <dbReference type="EMBL" id="GDY32245.1"/>
    </source>
</evidence>
<protein>
    <submittedName>
        <fullName evidence="3">Acyltransferase</fullName>
    </submittedName>
</protein>
<keyword evidence="3" id="KW-0808">Transferase</keyword>
<feature type="transmembrane region" description="Helical" evidence="1">
    <location>
        <begin position="180"/>
        <end position="204"/>
    </location>
</feature>